<keyword evidence="3" id="KW-1185">Reference proteome</keyword>
<dbReference type="Proteomes" id="UP000470876">
    <property type="component" value="Unassembled WGS sequence"/>
</dbReference>
<dbReference type="EMBL" id="JAAGUX010000074">
    <property type="protein sequence ID" value="NEW59037.1"/>
    <property type="molecule type" value="Genomic_DNA"/>
</dbReference>
<dbReference type="Gene3D" id="2.60.40.1240">
    <property type="match status" value="1"/>
</dbReference>
<gene>
    <name evidence="2" type="ORF">GV794_25845</name>
</gene>
<sequence length="40" mass="4495">MLIHIDVTNTSDQPQSYFGSNQKLIDTHGREFTNDTGAEI</sequence>
<protein>
    <submittedName>
        <fullName evidence="2">DUF4352 domain-containing protein</fullName>
    </submittedName>
</protein>
<comment type="caution">
    <text evidence="2">The sequence shown here is derived from an EMBL/GenBank/DDBJ whole genome shotgun (WGS) entry which is preliminary data.</text>
</comment>
<accession>A0ABX0CT57</accession>
<reference evidence="2 3" key="1">
    <citation type="submission" date="2020-01" db="EMBL/GenBank/DDBJ databases">
        <title>Genetics and antimicrobial susceptibilities of Nocardia species isolated from the soil; a comparison with species isolated from humans.</title>
        <authorList>
            <person name="Carrasco G."/>
            <person name="Monzon S."/>
            <person name="Sansegundo M."/>
            <person name="Garcia E."/>
            <person name="Garrido N."/>
            <person name="Medina M.J."/>
            <person name="Villalon P."/>
            <person name="Ramirez-Arocha A.C."/>
            <person name="Jimenez P."/>
            <person name="Cuesta I."/>
            <person name="Valdezate S."/>
        </authorList>
    </citation>
    <scope>NUCLEOTIDE SEQUENCE [LARGE SCALE GENOMIC DNA]</scope>
    <source>
        <strain evidence="2 3">CNM20110649</strain>
    </source>
</reference>
<name>A0ABX0CT57_9NOCA</name>
<evidence type="ECO:0000313" key="2">
    <source>
        <dbReference type="EMBL" id="NEW59037.1"/>
    </source>
</evidence>
<organism evidence="2 3">
    <name type="scientific">Nocardia cyriacigeorgica</name>
    <dbReference type="NCBI Taxonomy" id="135487"/>
    <lineage>
        <taxon>Bacteria</taxon>
        <taxon>Bacillati</taxon>
        <taxon>Actinomycetota</taxon>
        <taxon>Actinomycetes</taxon>
        <taxon>Mycobacteriales</taxon>
        <taxon>Nocardiaceae</taxon>
        <taxon>Nocardia</taxon>
    </lineage>
</organism>
<keyword evidence="1" id="KW-0732">Signal</keyword>
<proteinExistence type="predicted"/>
<dbReference type="InterPro" id="IPR029050">
    <property type="entry name" value="Immunoprotect_excell_Ig-like"/>
</dbReference>
<evidence type="ECO:0000313" key="3">
    <source>
        <dbReference type="Proteomes" id="UP000470876"/>
    </source>
</evidence>
<evidence type="ECO:0000256" key="1">
    <source>
        <dbReference type="ARBA" id="ARBA00022729"/>
    </source>
</evidence>